<protein>
    <submittedName>
        <fullName evidence="2">Uncharacterized protein</fullName>
    </submittedName>
</protein>
<gene>
    <name evidence="2" type="ORF">Scinn_44820</name>
</gene>
<evidence type="ECO:0000313" key="3">
    <source>
        <dbReference type="Proteomes" id="UP000660554"/>
    </source>
</evidence>
<organism evidence="2 3">
    <name type="scientific">Streptomyces virginiae</name>
    <name type="common">Streptomyces cinnamonensis</name>
    <dbReference type="NCBI Taxonomy" id="1961"/>
    <lineage>
        <taxon>Bacteria</taxon>
        <taxon>Bacillati</taxon>
        <taxon>Actinomycetota</taxon>
        <taxon>Actinomycetes</taxon>
        <taxon>Kitasatosporales</taxon>
        <taxon>Streptomycetaceae</taxon>
        <taxon>Streptomyces</taxon>
    </lineage>
</organism>
<feature type="region of interest" description="Disordered" evidence="1">
    <location>
        <begin position="120"/>
        <end position="147"/>
    </location>
</feature>
<feature type="compositionally biased region" description="Polar residues" evidence="1">
    <location>
        <begin position="46"/>
        <end position="60"/>
    </location>
</feature>
<feature type="compositionally biased region" description="Low complexity" evidence="1">
    <location>
        <begin position="69"/>
        <end position="90"/>
    </location>
</feature>
<dbReference type="Proteomes" id="UP000660554">
    <property type="component" value="Unassembled WGS sequence"/>
</dbReference>
<sequence length="262" mass="26956">MFSATDLVNTEAMPNAVPAAAASSTLCSTTRCIRCAARNSAATAAPVTTNSRLRSPSASGCSARPAPPVSASSPASPTAASTAPRHAAAPARRRTKTAAIGSANTMVRAPSGWTRLSGPYASATTCSSAPRPFSPTATHQPPRRSGAYRRSGVLAATLSWTIAPPAYATADTRQSRTDSASALISSTMPDPSALFLRPQVVTSHTPDVVREYAACPFHQRSATPTVPHGHRVDPYGDGLFAMCEAVGRGFGSGRGGSVQFPF</sequence>
<reference evidence="3" key="1">
    <citation type="submission" date="2020-09" db="EMBL/GenBank/DDBJ databases">
        <title>Whole genome shotgun sequence of Streptomyces cinnamonensis NBRC 15873.</title>
        <authorList>
            <person name="Komaki H."/>
            <person name="Tamura T."/>
        </authorList>
    </citation>
    <scope>NUCLEOTIDE SEQUENCE [LARGE SCALE GENOMIC DNA]</scope>
    <source>
        <strain evidence="3">NBRC 15873</strain>
    </source>
</reference>
<feature type="region of interest" description="Disordered" evidence="1">
    <location>
        <begin position="43"/>
        <end position="104"/>
    </location>
</feature>
<keyword evidence="3" id="KW-1185">Reference proteome</keyword>
<name>A0ABQ3NQJ3_STRVG</name>
<proteinExistence type="predicted"/>
<dbReference type="EMBL" id="BNDV01000010">
    <property type="protein sequence ID" value="GHI15019.1"/>
    <property type="molecule type" value="Genomic_DNA"/>
</dbReference>
<accession>A0ABQ3NQJ3</accession>
<evidence type="ECO:0000256" key="1">
    <source>
        <dbReference type="SAM" id="MobiDB-lite"/>
    </source>
</evidence>
<comment type="caution">
    <text evidence="2">The sequence shown here is derived from an EMBL/GenBank/DDBJ whole genome shotgun (WGS) entry which is preliminary data.</text>
</comment>
<evidence type="ECO:0000313" key="2">
    <source>
        <dbReference type="EMBL" id="GHI15019.1"/>
    </source>
</evidence>